<sequence>MTAVTGANFVDLYLGEDYSDVKGLHGAVARRIATPIDWERDVVHLRERCLSHFSANHDPEFSLIEDGVLLRVTQFVDPFGKNVFVLRKSSIEIRDIMELGFPTELLSTLMDEVVRGLVIFCGDMGVGKTSSAVALLVGRLQQHGGIAIAAEDPQETNLGGGTWIGEMHPSSSIQSERWLRGKFDTCLTNRSGHDLCRRNT</sequence>
<name>A0A1M7P7P6_9PSED</name>
<evidence type="ECO:0000313" key="2">
    <source>
        <dbReference type="Proteomes" id="UP000183983"/>
    </source>
</evidence>
<organism evidence="1 2">
    <name type="scientific">Pseudomonas asturiensis</name>
    <dbReference type="NCBI Taxonomy" id="1190415"/>
    <lineage>
        <taxon>Bacteria</taxon>
        <taxon>Pseudomonadati</taxon>
        <taxon>Pseudomonadota</taxon>
        <taxon>Gammaproteobacteria</taxon>
        <taxon>Pseudomonadales</taxon>
        <taxon>Pseudomonadaceae</taxon>
        <taxon>Pseudomonas</taxon>
    </lineage>
</organism>
<dbReference type="EMBL" id="FRDA01000008">
    <property type="protein sequence ID" value="SHN12639.1"/>
    <property type="molecule type" value="Genomic_DNA"/>
</dbReference>
<reference evidence="1 2" key="1">
    <citation type="submission" date="2016-11" db="EMBL/GenBank/DDBJ databases">
        <authorList>
            <person name="Jaros S."/>
            <person name="Januszkiewicz K."/>
            <person name="Wedrychowicz H."/>
        </authorList>
    </citation>
    <scope>NUCLEOTIDE SEQUENCE [LARGE SCALE GENOMIC DNA]</scope>
    <source>
        <strain evidence="1 2">LMG 26898</strain>
    </source>
</reference>
<dbReference type="STRING" id="1190415.SAMN05216593_108219"/>
<accession>A0A1M7P7P6</accession>
<proteinExistence type="predicted"/>
<protein>
    <submittedName>
        <fullName evidence="1">Twitching motility protein PilT</fullName>
    </submittedName>
</protein>
<dbReference type="InterPro" id="IPR027417">
    <property type="entry name" value="P-loop_NTPase"/>
</dbReference>
<evidence type="ECO:0000313" key="1">
    <source>
        <dbReference type="EMBL" id="SHN12639.1"/>
    </source>
</evidence>
<gene>
    <name evidence="1" type="ORF">SAMN05216593_108219</name>
</gene>
<dbReference type="AlphaFoldDB" id="A0A1M7P7P6"/>
<dbReference type="Gene3D" id="3.40.50.300">
    <property type="entry name" value="P-loop containing nucleotide triphosphate hydrolases"/>
    <property type="match status" value="1"/>
</dbReference>
<dbReference type="Proteomes" id="UP000183983">
    <property type="component" value="Unassembled WGS sequence"/>
</dbReference>